<dbReference type="GO" id="GO:0006508">
    <property type="term" value="P:proteolysis"/>
    <property type="evidence" value="ECO:0007669"/>
    <property type="project" value="UniProtKB-KW"/>
</dbReference>
<evidence type="ECO:0000259" key="2">
    <source>
        <dbReference type="PROSITE" id="PS50175"/>
    </source>
</evidence>
<evidence type="ECO:0000313" key="4">
    <source>
        <dbReference type="Proteomes" id="UP001516620"/>
    </source>
</evidence>
<gene>
    <name evidence="3" type="ORF">IM700_008770</name>
</gene>
<keyword evidence="1" id="KW-0378">Hydrolase</keyword>
<dbReference type="InterPro" id="IPR001995">
    <property type="entry name" value="Peptidase_A2_cat"/>
</dbReference>
<dbReference type="EMBL" id="JADCNN020000006">
    <property type="protein sequence ID" value="MBM6995759.1"/>
    <property type="molecule type" value="Genomic_DNA"/>
</dbReference>
<feature type="domain" description="Peptidase A2" evidence="2">
    <location>
        <begin position="26"/>
        <end position="65"/>
    </location>
</feature>
<keyword evidence="3" id="KW-0645">Protease</keyword>
<dbReference type="InterPro" id="IPR021109">
    <property type="entry name" value="Peptidase_aspartic_dom_sf"/>
</dbReference>
<dbReference type="RefSeq" id="WP_193417242.1">
    <property type="nucleotide sequence ID" value="NZ_JADCNN020000006.1"/>
</dbReference>
<proteinExistence type="predicted"/>
<evidence type="ECO:0000256" key="1">
    <source>
        <dbReference type="ARBA" id="ARBA00022801"/>
    </source>
</evidence>
<dbReference type="InterPro" id="IPR034122">
    <property type="entry name" value="Retropepsin-like_bacterial"/>
</dbReference>
<dbReference type="SUPFAM" id="SSF50630">
    <property type="entry name" value="Acid proteases"/>
    <property type="match status" value="1"/>
</dbReference>
<dbReference type="GO" id="GO:0008233">
    <property type="term" value="F:peptidase activity"/>
    <property type="evidence" value="ECO:0007669"/>
    <property type="project" value="UniProtKB-KW"/>
</dbReference>
<reference evidence="3 4" key="1">
    <citation type="submission" date="2021-01" db="EMBL/GenBank/DDBJ databases">
        <title>Paenibacillus sp.nov. isolated from the rhizosphere soil of tomato plant.</title>
        <authorList>
            <person name="Thin K.K."/>
            <person name="Zhang X."/>
            <person name="He S."/>
        </authorList>
    </citation>
    <scope>NUCLEOTIDE SEQUENCE [LARGE SCALE GENOMIC DNA]</scope>
    <source>
        <strain evidence="3 4">DXFW5</strain>
    </source>
</reference>
<dbReference type="Gene3D" id="2.40.70.10">
    <property type="entry name" value="Acid Proteases"/>
    <property type="match status" value="1"/>
</dbReference>
<name>A0ABS2H736_9BACL</name>
<comment type="caution">
    <text evidence="3">The sequence shown here is derived from an EMBL/GenBank/DDBJ whole genome shotgun (WGS) entry which is preliminary data.</text>
</comment>
<protein>
    <submittedName>
        <fullName evidence="3">Clan AA aspartic protease</fullName>
    </submittedName>
</protein>
<evidence type="ECO:0000313" key="3">
    <source>
        <dbReference type="EMBL" id="MBM6995759.1"/>
    </source>
</evidence>
<dbReference type="Pfam" id="PF13650">
    <property type="entry name" value="Asp_protease_2"/>
    <property type="match status" value="1"/>
</dbReference>
<accession>A0ABS2H736</accession>
<keyword evidence="4" id="KW-1185">Reference proteome</keyword>
<dbReference type="CDD" id="cd05483">
    <property type="entry name" value="retropepsin_like_bacteria"/>
    <property type="match status" value="1"/>
</dbReference>
<sequence>MNLKLIDGLPFISVKVKYKHQEIILNNVLVDTGSAGTIFKAELLRNIGIYPEANDFTCAIRGIGGSEVVFFKTVDSIEIEDITLDEFEIEVGEMEYGFPIEGILGFDIMQAAGIIIDSKQLKIHSSN</sequence>
<dbReference type="PROSITE" id="PS50175">
    <property type="entry name" value="ASP_PROT_RETROV"/>
    <property type="match status" value="1"/>
</dbReference>
<dbReference type="Proteomes" id="UP001516620">
    <property type="component" value="Unassembled WGS sequence"/>
</dbReference>
<organism evidence="3 4">
    <name type="scientific">Paenibacillus rhizolycopersici</name>
    <dbReference type="NCBI Taxonomy" id="2780073"/>
    <lineage>
        <taxon>Bacteria</taxon>
        <taxon>Bacillati</taxon>
        <taxon>Bacillota</taxon>
        <taxon>Bacilli</taxon>
        <taxon>Bacillales</taxon>
        <taxon>Paenibacillaceae</taxon>
        <taxon>Paenibacillus</taxon>
    </lineage>
</organism>